<dbReference type="PANTHER" id="PTHR23026:SF123">
    <property type="entry name" value="NAD(P)H NITROREDUCTASE RV3131-RELATED"/>
    <property type="match status" value="1"/>
</dbReference>
<dbReference type="Proteomes" id="UP000582974">
    <property type="component" value="Unassembled WGS sequence"/>
</dbReference>
<dbReference type="PANTHER" id="PTHR23026">
    <property type="entry name" value="NADPH NITROREDUCTASE"/>
    <property type="match status" value="1"/>
</dbReference>
<feature type="region of interest" description="Disordered" evidence="1">
    <location>
        <begin position="313"/>
        <end position="340"/>
    </location>
</feature>
<dbReference type="GO" id="GO:0016491">
    <property type="term" value="F:oxidoreductase activity"/>
    <property type="evidence" value="ECO:0007669"/>
    <property type="project" value="InterPro"/>
</dbReference>
<dbReference type="InterPro" id="IPR000415">
    <property type="entry name" value="Nitroreductase-like"/>
</dbReference>
<evidence type="ECO:0000313" key="2">
    <source>
        <dbReference type="EMBL" id="MBA0126892.1"/>
    </source>
</evidence>
<dbReference type="EMBL" id="JACCKD010000005">
    <property type="protein sequence ID" value="MBA0126892.1"/>
    <property type="molecule type" value="Genomic_DNA"/>
</dbReference>
<reference evidence="2 3" key="1">
    <citation type="submission" date="2020-07" db="EMBL/GenBank/DDBJ databases">
        <title>Genome of Haloechinothrix sp.</title>
        <authorList>
            <person name="Tang S.-K."/>
            <person name="Yang L."/>
            <person name="Zhu W.-Y."/>
        </authorList>
    </citation>
    <scope>NUCLEOTIDE SEQUENCE [LARGE SCALE GENOMIC DNA]</scope>
    <source>
        <strain evidence="2 3">YIM 98757</strain>
    </source>
</reference>
<accession>A0A838ACA5</accession>
<dbReference type="Gene3D" id="3.40.109.10">
    <property type="entry name" value="NADH Oxidase"/>
    <property type="match status" value="1"/>
</dbReference>
<dbReference type="AlphaFoldDB" id="A0A838ACA5"/>
<gene>
    <name evidence="2" type="ORF">H0B56_15180</name>
</gene>
<protein>
    <submittedName>
        <fullName evidence="2">Nitroreductase family protein</fullName>
    </submittedName>
</protein>
<dbReference type="SUPFAM" id="SSF55469">
    <property type="entry name" value="FMN-dependent nitroreductase-like"/>
    <property type="match status" value="1"/>
</dbReference>
<name>A0A838ACA5_9PSEU</name>
<organism evidence="2 3">
    <name type="scientific">Haloechinothrix aidingensis</name>
    <dbReference type="NCBI Taxonomy" id="2752311"/>
    <lineage>
        <taxon>Bacteria</taxon>
        <taxon>Bacillati</taxon>
        <taxon>Actinomycetota</taxon>
        <taxon>Actinomycetes</taxon>
        <taxon>Pseudonocardiales</taxon>
        <taxon>Pseudonocardiaceae</taxon>
        <taxon>Haloechinothrix</taxon>
    </lineage>
</organism>
<proteinExistence type="predicted"/>
<evidence type="ECO:0000313" key="3">
    <source>
        <dbReference type="Proteomes" id="UP000582974"/>
    </source>
</evidence>
<comment type="caution">
    <text evidence="2">The sequence shown here is derived from an EMBL/GenBank/DDBJ whole genome shotgun (WGS) entry which is preliminary data.</text>
</comment>
<dbReference type="InterPro" id="IPR050627">
    <property type="entry name" value="Nitroreductase/BluB"/>
</dbReference>
<dbReference type="RefSeq" id="WP_180893714.1">
    <property type="nucleotide sequence ID" value="NZ_JACCKD010000005.1"/>
</dbReference>
<evidence type="ECO:0000256" key="1">
    <source>
        <dbReference type="SAM" id="MobiDB-lite"/>
    </source>
</evidence>
<dbReference type="NCBIfam" id="NF047509">
    <property type="entry name" value="Rv3131_FMN_oxido"/>
    <property type="match status" value="1"/>
</dbReference>
<keyword evidence="3" id="KW-1185">Reference proteome</keyword>
<feature type="compositionally biased region" description="Basic and acidic residues" evidence="1">
    <location>
        <begin position="322"/>
        <end position="340"/>
    </location>
</feature>
<sequence length="340" mass="37036">MDRGLPDGDTLTTALALAGRAPSVHNTQPWQWRIGNRSVHVYADPGMWLRRTDPDCRDLILSCGIALHHLRVAFAALGWRPVVHRLPNPAEPDHLASIELRRHEPADEEIAMAAAIPRRRSDRRHYSSWPVPATHSSLLAARAADEDVAVRVVRETYMRRHVVDAIARAAQSHARDAAYQLELAHWSGRHGSPAGVPARNAPAPDPEPVPGALPVRAFANPRLPRSPDHPATEDAGILLVLGSVTDDRMAVLRAGEATSAVLLSATALGLATCPLTEALEVDHTRKLVRQEVLGNEGQPHMVLRVGWAPINADPVPPTPRYPVEELSRDLTGNDRGRVGT</sequence>